<sequence>MLGTEHADDPHVYRQAGELLALLHAQDVVTDDDYERRENEKSLAWLGRPHRIAAHTVRRLRAEITGWPTPSASVVPTHGDWQPRNWLVHDGVVSVIDFGRAAMRPAFTDLNRLADLQGRWHRDAIIRAMRKIATTMAAVLLASGCTGGSVGTSTSVPSDGTPEAVVTDAPTPGWRLAALPELAGPTSVLWDVVSVDATHAWAVGSEAYSPAEPNDTGTPLILQWDGTNWARAALPAISWRGRLDLVAADSARNVWAVGSTAAATPEDQVTHVLHYDGSAWREVPFARGDGENHALITGLTVLGGHAWLVGNDRNDVIIEQWDGRSWRSHQPPAECRTGGTSFGGMPNFCTLTAIKAFGPDDVWAAGNGAWKGFTGPLLFHWNGTGWRTVQVGINEDESSFEALAGPSSSELWAVGDGGLAVRGSGGSFELHRYTQGGALPDVVTDLAGQPWLIDNSPAPSASLVTYGSGTWAGVPAPQPSDATGMSLHGLASIPDSPLMFAVGAADLPTTPRYLTAVVLEYAPAPSTESRH</sequence>
<keyword evidence="2" id="KW-0808">Transferase</keyword>
<dbReference type="Proteomes" id="UP000198707">
    <property type="component" value="Unassembled WGS sequence"/>
</dbReference>
<dbReference type="InterPro" id="IPR002575">
    <property type="entry name" value="Aminoglycoside_PTrfase"/>
</dbReference>
<protein>
    <submittedName>
        <fullName evidence="2">Phosphotransferase enzyme family protein</fullName>
    </submittedName>
</protein>
<organism evidence="2 3">
    <name type="scientific">Micromonospora phaseoli</name>
    <dbReference type="NCBI Taxonomy" id="1144548"/>
    <lineage>
        <taxon>Bacteria</taxon>
        <taxon>Bacillati</taxon>
        <taxon>Actinomycetota</taxon>
        <taxon>Actinomycetes</taxon>
        <taxon>Micromonosporales</taxon>
        <taxon>Micromonosporaceae</taxon>
        <taxon>Micromonospora</taxon>
    </lineage>
</organism>
<dbReference type="InterPro" id="IPR011009">
    <property type="entry name" value="Kinase-like_dom_sf"/>
</dbReference>
<evidence type="ECO:0000259" key="1">
    <source>
        <dbReference type="Pfam" id="PF01636"/>
    </source>
</evidence>
<feature type="domain" description="Aminoglycoside phosphotransferase" evidence="1">
    <location>
        <begin position="5"/>
        <end position="124"/>
    </location>
</feature>
<dbReference type="EMBL" id="FNYV01000002">
    <property type="protein sequence ID" value="SEI88114.1"/>
    <property type="molecule type" value="Genomic_DNA"/>
</dbReference>
<dbReference type="SUPFAM" id="SSF56112">
    <property type="entry name" value="Protein kinase-like (PK-like)"/>
    <property type="match status" value="1"/>
</dbReference>
<evidence type="ECO:0000313" key="2">
    <source>
        <dbReference type="EMBL" id="SEI88114.1"/>
    </source>
</evidence>
<dbReference type="GO" id="GO:0016740">
    <property type="term" value="F:transferase activity"/>
    <property type="evidence" value="ECO:0007669"/>
    <property type="project" value="UniProtKB-KW"/>
</dbReference>
<dbReference type="AlphaFoldDB" id="A0A1H6UBU1"/>
<gene>
    <name evidence="2" type="ORF">SAMN05443287_102138</name>
</gene>
<dbReference type="OrthoDB" id="3454650at2"/>
<dbReference type="Pfam" id="PF01636">
    <property type="entry name" value="APH"/>
    <property type="match status" value="1"/>
</dbReference>
<keyword evidence="3" id="KW-1185">Reference proteome</keyword>
<evidence type="ECO:0000313" key="3">
    <source>
        <dbReference type="Proteomes" id="UP000198707"/>
    </source>
</evidence>
<name>A0A1H6UBU1_9ACTN</name>
<dbReference type="STRING" id="1144548.SAMN05443287_102138"/>
<reference evidence="3" key="1">
    <citation type="submission" date="2016-10" db="EMBL/GenBank/DDBJ databases">
        <authorList>
            <person name="Varghese N."/>
            <person name="Submissions S."/>
        </authorList>
    </citation>
    <scope>NUCLEOTIDE SEQUENCE [LARGE SCALE GENOMIC DNA]</scope>
    <source>
        <strain evidence="3">CGMCC 4.7038</strain>
    </source>
</reference>
<dbReference type="Gene3D" id="3.90.1200.10">
    <property type="match status" value="1"/>
</dbReference>
<proteinExistence type="predicted"/>
<accession>A0A1H6UBU1</accession>